<feature type="domain" description="LysM" evidence="4">
    <location>
        <begin position="212"/>
        <end position="256"/>
    </location>
</feature>
<dbReference type="GO" id="GO:0004222">
    <property type="term" value="F:metalloendopeptidase activity"/>
    <property type="evidence" value="ECO:0007669"/>
    <property type="project" value="TreeGrafter"/>
</dbReference>
<dbReference type="PANTHER" id="PTHR21666:SF270">
    <property type="entry name" value="MUREIN HYDROLASE ACTIVATOR ENVC"/>
    <property type="match status" value="1"/>
</dbReference>
<reference evidence="6" key="1">
    <citation type="submission" date="2015-12" db="EMBL/GenBank/DDBJ databases">
        <title>Complete genome sequences of two moderately thermophilic Paenibacillus species.</title>
        <authorList>
            <person name="Butler R.III."/>
            <person name="Wang J."/>
            <person name="Stark B.C."/>
            <person name="Pombert J.-F."/>
        </authorList>
    </citation>
    <scope>NUCLEOTIDE SEQUENCE [LARGE SCALE GENOMIC DNA]</scope>
    <source>
        <strain evidence="6">32O-Y</strain>
    </source>
</reference>
<dbReference type="Gene3D" id="2.20.230.10">
    <property type="entry name" value="Resuscitation-promoting factor rpfb"/>
    <property type="match status" value="1"/>
</dbReference>
<dbReference type="CDD" id="cd00118">
    <property type="entry name" value="LysM"/>
    <property type="match status" value="1"/>
</dbReference>
<dbReference type="InterPro" id="IPR011055">
    <property type="entry name" value="Dup_hybrid_motif"/>
</dbReference>
<dbReference type="PROSITE" id="PS51782">
    <property type="entry name" value="LYSM"/>
    <property type="match status" value="1"/>
</dbReference>
<dbReference type="SMART" id="SM00257">
    <property type="entry name" value="LysM"/>
    <property type="match status" value="1"/>
</dbReference>
<dbReference type="SMART" id="SM01208">
    <property type="entry name" value="G5"/>
    <property type="match status" value="1"/>
</dbReference>
<evidence type="ECO:0000259" key="4">
    <source>
        <dbReference type="PROSITE" id="PS51782"/>
    </source>
</evidence>
<keyword evidence="2" id="KW-0472">Membrane</keyword>
<dbReference type="Pfam" id="PF01551">
    <property type="entry name" value="Peptidase_M23"/>
    <property type="match status" value="1"/>
</dbReference>
<dbReference type="PANTHER" id="PTHR21666">
    <property type="entry name" value="PEPTIDASE-RELATED"/>
    <property type="match status" value="1"/>
</dbReference>
<feature type="domain" description="G5" evidence="3">
    <location>
        <begin position="263"/>
        <end position="343"/>
    </location>
</feature>
<dbReference type="AlphaFoldDB" id="A0A0U2UHH5"/>
<feature type="transmembrane region" description="Helical" evidence="2">
    <location>
        <begin position="12"/>
        <end position="35"/>
    </location>
</feature>
<dbReference type="Pfam" id="PF07501">
    <property type="entry name" value="G5"/>
    <property type="match status" value="1"/>
</dbReference>
<dbReference type="CDD" id="cd12797">
    <property type="entry name" value="M23_peptidase"/>
    <property type="match status" value="1"/>
</dbReference>
<keyword evidence="2" id="KW-1133">Transmembrane helix</keyword>
<dbReference type="RefSeq" id="WP_062408826.1">
    <property type="nucleotide sequence ID" value="NZ_CP013652.1"/>
</dbReference>
<dbReference type="PROSITE" id="PS51109">
    <property type="entry name" value="G5"/>
    <property type="match status" value="1"/>
</dbReference>
<dbReference type="SUPFAM" id="SSF51261">
    <property type="entry name" value="Duplicated hybrid motif"/>
    <property type="match status" value="1"/>
</dbReference>
<keyword evidence="6" id="KW-1185">Reference proteome</keyword>
<organism evidence="5 6">
    <name type="scientific">Paenibacillus naphthalenovorans</name>
    <dbReference type="NCBI Taxonomy" id="162209"/>
    <lineage>
        <taxon>Bacteria</taxon>
        <taxon>Bacillati</taxon>
        <taxon>Bacillota</taxon>
        <taxon>Bacilli</taxon>
        <taxon>Bacillales</taxon>
        <taxon>Paenibacillaceae</taxon>
        <taxon>Paenibacillus</taxon>
    </lineage>
</organism>
<dbReference type="InterPro" id="IPR050570">
    <property type="entry name" value="Cell_wall_metabolism_enzyme"/>
</dbReference>
<keyword evidence="2" id="KW-0812">Transmembrane</keyword>
<dbReference type="InterPro" id="IPR016047">
    <property type="entry name" value="M23ase_b-sheet_dom"/>
</dbReference>
<keyword evidence="1" id="KW-0732">Signal</keyword>
<sequence>MKNRTSAMGKTLAFIQWFTAFAVIIAVVISGRWFVKAHSIVLYDVFLDDQWVGTVSDTDKIRRWKADRYEEAGQRHSFYRFTSNLDRLRFEESTTRRDVIDLDAVLAALKEKIMFTYYAVEIRIEGRTAGIVKDPETAAAILEQVKAPYMASQKHKEASVLSAGQEGNTPEGRTTAEFVQRVELLETAVTPGKVEAYETVLNRIVTGDVQPMEYTVQPGDCISLIAQRYRIPSDLIRANNPGIKNDLIRIGQKLNLSVQQPWLSVVTRETRTEQVKVPSGVKYEKDSGLKSGVIQIVSNGKPGLKQVSYQIVRVNGELKEEKKIGEQLVEAPVQSIVRQGTKVIPGTGTGKFTLPVLRAKVTSEFGLRWGKNHKGTDFVSDERGILASDNGKVIFAGWKSGYGNCIIIDHGNGYETLYGHLSKLGVRQDETVKKGEKIGVMGSTGNSTGVHLHFEIIKNGRQQNPMKYFSL</sequence>
<accession>A0A0U2UHH5</accession>
<evidence type="ECO:0000259" key="3">
    <source>
        <dbReference type="PROSITE" id="PS51109"/>
    </source>
</evidence>
<dbReference type="InterPro" id="IPR018392">
    <property type="entry name" value="LysM"/>
</dbReference>
<dbReference type="Pfam" id="PF01476">
    <property type="entry name" value="LysM"/>
    <property type="match status" value="1"/>
</dbReference>
<dbReference type="SUPFAM" id="SSF54106">
    <property type="entry name" value="LysM domain"/>
    <property type="match status" value="1"/>
</dbReference>
<evidence type="ECO:0000256" key="1">
    <source>
        <dbReference type="ARBA" id="ARBA00022729"/>
    </source>
</evidence>
<evidence type="ECO:0000313" key="5">
    <source>
        <dbReference type="EMBL" id="ALS22620.1"/>
    </source>
</evidence>
<dbReference type="Proteomes" id="UP000061660">
    <property type="component" value="Chromosome"/>
</dbReference>
<dbReference type="STRING" id="162209.IJ22_22460"/>
<dbReference type="InterPro" id="IPR036779">
    <property type="entry name" value="LysM_dom_sf"/>
</dbReference>
<evidence type="ECO:0000313" key="6">
    <source>
        <dbReference type="Proteomes" id="UP000061660"/>
    </source>
</evidence>
<dbReference type="InterPro" id="IPR011098">
    <property type="entry name" value="G5_dom"/>
</dbReference>
<dbReference type="KEGG" id="pnp:IJ22_22460"/>
<reference evidence="5 6" key="2">
    <citation type="journal article" date="2016" name="Genome Announc.">
        <title>Complete Genome Sequences of Two Interactive Moderate Thermophiles, Paenibacillus napthalenovorans 32O-Y and Paenibacillus sp. 32O-W.</title>
        <authorList>
            <person name="Butler R.R.III."/>
            <person name="Wang J."/>
            <person name="Stark B.C."/>
            <person name="Pombert J.F."/>
        </authorList>
    </citation>
    <scope>NUCLEOTIDE SEQUENCE [LARGE SCALE GENOMIC DNA]</scope>
    <source>
        <strain evidence="5 6">32O-Y</strain>
    </source>
</reference>
<dbReference type="Gene3D" id="3.10.350.10">
    <property type="entry name" value="LysM domain"/>
    <property type="match status" value="1"/>
</dbReference>
<dbReference type="Gene3D" id="2.70.70.10">
    <property type="entry name" value="Glucose Permease (Domain IIA)"/>
    <property type="match status" value="1"/>
</dbReference>
<dbReference type="EMBL" id="CP013652">
    <property type="protein sequence ID" value="ALS22620.1"/>
    <property type="molecule type" value="Genomic_DNA"/>
</dbReference>
<dbReference type="PATRIC" id="fig|162209.4.peg.2391"/>
<evidence type="ECO:0000256" key="2">
    <source>
        <dbReference type="SAM" id="Phobius"/>
    </source>
</evidence>
<name>A0A0U2UHH5_9BACL</name>
<gene>
    <name evidence="5" type="ORF">IJ22_22460</name>
</gene>
<protein>
    <submittedName>
        <fullName evidence="5">Membrane protein</fullName>
    </submittedName>
</protein>
<proteinExistence type="predicted"/>